<dbReference type="AlphaFoldDB" id="A0A372IU53"/>
<dbReference type="RefSeq" id="WP_117297762.1">
    <property type="nucleotide sequence ID" value="NZ_QVQT02000001.1"/>
</dbReference>
<keyword evidence="1" id="KW-0812">Transmembrane</keyword>
<evidence type="ECO:0000313" key="3">
    <source>
        <dbReference type="Proteomes" id="UP000264702"/>
    </source>
</evidence>
<gene>
    <name evidence="2" type="ORF">D0Y96_02615</name>
</gene>
<keyword evidence="1" id="KW-0472">Membrane</keyword>
<feature type="transmembrane region" description="Helical" evidence="1">
    <location>
        <begin position="36"/>
        <end position="54"/>
    </location>
</feature>
<dbReference type="OrthoDB" id="123443at2"/>
<evidence type="ECO:0000256" key="1">
    <source>
        <dbReference type="SAM" id="Phobius"/>
    </source>
</evidence>
<comment type="caution">
    <text evidence="2">The sequence shown here is derived from an EMBL/GenBank/DDBJ whole genome shotgun (WGS) entry which is preliminary data.</text>
</comment>
<feature type="transmembrane region" description="Helical" evidence="1">
    <location>
        <begin position="66"/>
        <end position="91"/>
    </location>
</feature>
<keyword evidence="3" id="KW-1185">Reference proteome</keyword>
<dbReference type="Proteomes" id="UP000264702">
    <property type="component" value="Unassembled WGS sequence"/>
</dbReference>
<proteinExistence type="predicted"/>
<dbReference type="EMBL" id="QVQT01000001">
    <property type="protein sequence ID" value="RFU18467.1"/>
    <property type="molecule type" value="Genomic_DNA"/>
</dbReference>
<evidence type="ECO:0000313" key="2">
    <source>
        <dbReference type="EMBL" id="RFU18467.1"/>
    </source>
</evidence>
<keyword evidence="1" id="KW-1133">Transmembrane helix</keyword>
<sequence>MPFAVFNIRRKSLVRATGVVIASITMAFLFSGFPNIHPSLLLLIPTVLVFYGTWETARCLRLRWSFYHGGVMLLLYMDVMAIVMILFLLLYPYAGWLERT</sequence>
<organism evidence="2 3">
    <name type="scientific">Paracidobacterium acidisoli</name>
    <dbReference type="NCBI Taxonomy" id="2303751"/>
    <lineage>
        <taxon>Bacteria</taxon>
        <taxon>Pseudomonadati</taxon>
        <taxon>Acidobacteriota</taxon>
        <taxon>Terriglobia</taxon>
        <taxon>Terriglobales</taxon>
        <taxon>Acidobacteriaceae</taxon>
        <taxon>Paracidobacterium</taxon>
    </lineage>
</organism>
<protein>
    <submittedName>
        <fullName evidence="2">Permease</fullName>
    </submittedName>
</protein>
<feature type="transmembrane region" description="Helical" evidence="1">
    <location>
        <begin position="12"/>
        <end position="30"/>
    </location>
</feature>
<name>A0A372IU53_9BACT</name>
<reference evidence="2 3" key="1">
    <citation type="submission" date="2018-08" db="EMBL/GenBank/DDBJ databases">
        <title>Acidipila sp. 4G-K13, an acidobacterium isolated from forest soil.</title>
        <authorList>
            <person name="Gao Z.-H."/>
            <person name="Qiu L.-H."/>
        </authorList>
    </citation>
    <scope>NUCLEOTIDE SEQUENCE [LARGE SCALE GENOMIC DNA]</scope>
    <source>
        <strain evidence="2 3">4G-K13</strain>
    </source>
</reference>
<accession>A0A372IU53</accession>